<organism evidence="2 3">
    <name type="scientific">Tachysurus vachellii</name>
    <name type="common">Darkbarbel catfish</name>
    <name type="synonym">Pelteobagrus vachellii</name>
    <dbReference type="NCBI Taxonomy" id="175792"/>
    <lineage>
        <taxon>Eukaryota</taxon>
        <taxon>Metazoa</taxon>
        <taxon>Chordata</taxon>
        <taxon>Craniata</taxon>
        <taxon>Vertebrata</taxon>
        <taxon>Euteleostomi</taxon>
        <taxon>Actinopterygii</taxon>
        <taxon>Neopterygii</taxon>
        <taxon>Teleostei</taxon>
        <taxon>Ostariophysi</taxon>
        <taxon>Siluriformes</taxon>
        <taxon>Bagridae</taxon>
        <taxon>Tachysurus</taxon>
    </lineage>
</organism>
<dbReference type="AlphaFoldDB" id="A0AA88M2C0"/>
<evidence type="ECO:0000256" key="1">
    <source>
        <dbReference type="SAM" id="MobiDB-lite"/>
    </source>
</evidence>
<dbReference type="EMBL" id="JAVHJS010000018">
    <property type="protein sequence ID" value="KAK2829041.1"/>
    <property type="molecule type" value="Genomic_DNA"/>
</dbReference>
<protein>
    <submittedName>
        <fullName evidence="2">Uncharacterized protein</fullName>
    </submittedName>
</protein>
<keyword evidence="3" id="KW-1185">Reference proteome</keyword>
<sequence>MQIRDGTQNFQTRVGSAACEQTEQTKTQLSACPDTPCGHLVDDAPGEPEQRRVRFISTQPPKTEGDMKKRTENNEEEEEEGSFWMETLGSVLDGVSRVNNLWGQFWMESPVPVIRVQMN</sequence>
<gene>
    <name evidence="2" type="ORF">Q7C36_017031</name>
</gene>
<dbReference type="Proteomes" id="UP001187315">
    <property type="component" value="Unassembled WGS sequence"/>
</dbReference>
<evidence type="ECO:0000313" key="2">
    <source>
        <dbReference type="EMBL" id="KAK2829041.1"/>
    </source>
</evidence>
<proteinExistence type="predicted"/>
<accession>A0AA88M2C0</accession>
<name>A0AA88M2C0_TACVA</name>
<feature type="region of interest" description="Disordered" evidence="1">
    <location>
        <begin position="42"/>
        <end position="81"/>
    </location>
</feature>
<feature type="compositionally biased region" description="Basic and acidic residues" evidence="1">
    <location>
        <begin position="63"/>
        <end position="73"/>
    </location>
</feature>
<evidence type="ECO:0000313" key="3">
    <source>
        <dbReference type="Proteomes" id="UP001187315"/>
    </source>
</evidence>
<comment type="caution">
    <text evidence="2">The sequence shown here is derived from an EMBL/GenBank/DDBJ whole genome shotgun (WGS) entry which is preliminary data.</text>
</comment>
<feature type="region of interest" description="Disordered" evidence="1">
    <location>
        <begin position="1"/>
        <end position="21"/>
    </location>
</feature>
<reference evidence="2" key="1">
    <citation type="submission" date="2023-08" db="EMBL/GenBank/DDBJ databases">
        <title>Pelteobagrus vachellii genome.</title>
        <authorList>
            <person name="Liu H."/>
        </authorList>
    </citation>
    <scope>NUCLEOTIDE SEQUENCE</scope>
    <source>
        <strain evidence="2">PRFRI_2022a</strain>
        <tissue evidence="2">Muscle</tissue>
    </source>
</reference>